<reference evidence="1 2" key="1">
    <citation type="submission" date="2019-07" db="EMBL/GenBank/DDBJ databases">
        <authorList>
            <person name="Jastrzebski P J."/>
            <person name="Paukszto L."/>
            <person name="Jastrzebski P J."/>
        </authorList>
    </citation>
    <scope>NUCLEOTIDE SEQUENCE [LARGE SCALE GENOMIC DNA]</scope>
    <source>
        <strain evidence="1 2">WMS-il1</strain>
    </source>
</reference>
<gene>
    <name evidence="1" type="ORF">WMSIL1_LOCUS12209</name>
</gene>
<dbReference type="AlphaFoldDB" id="A0A564Z3K2"/>
<evidence type="ECO:0000313" key="2">
    <source>
        <dbReference type="Proteomes" id="UP000321570"/>
    </source>
</evidence>
<feature type="non-terminal residue" evidence="1">
    <location>
        <position position="52"/>
    </location>
</feature>
<sequence>MNLNQITDMTHDMQLQSKDVIENAMSESLNKLRFLFESEYFASVDKALNEVA</sequence>
<organism evidence="1 2">
    <name type="scientific">Hymenolepis diminuta</name>
    <name type="common">Rat tapeworm</name>
    <dbReference type="NCBI Taxonomy" id="6216"/>
    <lineage>
        <taxon>Eukaryota</taxon>
        <taxon>Metazoa</taxon>
        <taxon>Spiralia</taxon>
        <taxon>Lophotrochozoa</taxon>
        <taxon>Platyhelminthes</taxon>
        <taxon>Cestoda</taxon>
        <taxon>Eucestoda</taxon>
        <taxon>Cyclophyllidea</taxon>
        <taxon>Hymenolepididae</taxon>
        <taxon>Hymenolepis</taxon>
    </lineage>
</organism>
<accession>A0A564Z3K2</accession>
<proteinExistence type="predicted"/>
<evidence type="ECO:0000313" key="1">
    <source>
        <dbReference type="EMBL" id="VUZ54022.1"/>
    </source>
</evidence>
<name>A0A564Z3K2_HYMDI</name>
<dbReference type="Proteomes" id="UP000321570">
    <property type="component" value="Unassembled WGS sequence"/>
</dbReference>
<dbReference type="EMBL" id="CABIJS010000599">
    <property type="protein sequence ID" value="VUZ54022.1"/>
    <property type="molecule type" value="Genomic_DNA"/>
</dbReference>
<keyword evidence="2" id="KW-1185">Reference proteome</keyword>
<protein>
    <submittedName>
        <fullName evidence="1">Uncharacterized protein</fullName>
    </submittedName>
</protein>